<dbReference type="EMBL" id="CAFBPU010000001">
    <property type="protein sequence ID" value="CAB5017614.1"/>
    <property type="molecule type" value="Genomic_DNA"/>
</dbReference>
<feature type="domain" description="Glutamyl-tRNA reductase N-terminal" evidence="10">
    <location>
        <begin position="6"/>
        <end position="156"/>
    </location>
</feature>
<keyword evidence="6" id="KW-0627">Porphyrin biosynthesis</keyword>
<dbReference type="EMBL" id="CAFBIZ010000061">
    <property type="protein sequence ID" value="CAB4848542.1"/>
    <property type="molecule type" value="Genomic_DNA"/>
</dbReference>
<keyword evidence="5" id="KW-0560">Oxidoreductase</keyword>
<feature type="domain" description="Tetrapyrrole biosynthesis glutamyl-tRNA reductase dimerisation" evidence="8">
    <location>
        <begin position="319"/>
        <end position="417"/>
    </location>
</feature>
<dbReference type="PANTHER" id="PTHR43013">
    <property type="entry name" value="GLUTAMYL-TRNA REDUCTASE"/>
    <property type="match status" value="1"/>
</dbReference>
<dbReference type="SUPFAM" id="SSF69075">
    <property type="entry name" value="Glutamyl tRNA-reductase dimerization domain"/>
    <property type="match status" value="1"/>
</dbReference>
<dbReference type="NCBIfam" id="TIGR01035">
    <property type="entry name" value="hemA"/>
    <property type="match status" value="1"/>
</dbReference>
<dbReference type="FunFam" id="3.30.460.30:FF:000001">
    <property type="entry name" value="Glutamyl-tRNA reductase"/>
    <property type="match status" value="1"/>
</dbReference>
<dbReference type="CDD" id="cd05213">
    <property type="entry name" value="NAD_bind_Glutamyl_tRNA_reduct"/>
    <property type="match status" value="1"/>
</dbReference>
<dbReference type="InterPro" id="IPR000343">
    <property type="entry name" value="4pyrrol_synth_GluRdtase"/>
</dbReference>
<evidence type="ECO:0000256" key="1">
    <source>
        <dbReference type="ARBA" id="ARBA00005059"/>
    </source>
</evidence>
<reference evidence="12" key="1">
    <citation type="submission" date="2020-05" db="EMBL/GenBank/DDBJ databases">
        <authorList>
            <person name="Chiriac C."/>
            <person name="Salcher M."/>
            <person name="Ghai R."/>
            <person name="Kavagutti S V."/>
        </authorList>
    </citation>
    <scope>NUCLEOTIDE SEQUENCE</scope>
</reference>
<evidence type="ECO:0000256" key="6">
    <source>
        <dbReference type="ARBA" id="ARBA00023244"/>
    </source>
</evidence>
<dbReference type="InterPro" id="IPR036453">
    <property type="entry name" value="GluRdtase_dimer_dom_sf"/>
</dbReference>
<dbReference type="GO" id="GO:0019353">
    <property type="term" value="P:protoporphyrinogen IX biosynthetic process from glutamate"/>
    <property type="evidence" value="ECO:0007669"/>
    <property type="project" value="TreeGrafter"/>
</dbReference>
<dbReference type="GO" id="GO:0008883">
    <property type="term" value="F:glutamyl-tRNA reductase activity"/>
    <property type="evidence" value="ECO:0007669"/>
    <property type="project" value="UniProtKB-EC"/>
</dbReference>
<dbReference type="InterPro" id="IPR015896">
    <property type="entry name" value="4pyrrol_synth_GluRdtase_dimer"/>
</dbReference>
<dbReference type="Pfam" id="PF01488">
    <property type="entry name" value="Shikimate_DH"/>
    <property type="match status" value="1"/>
</dbReference>
<evidence type="ECO:0000259" key="10">
    <source>
        <dbReference type="Pfam" id="PF05201"/>
    </source>
</evidence>
<name>A0A6J7IKG7_9ZZZZ</name>
<keyword evidence="4" id="KW-0521">NADP</keyword>
<evidence type="ECO:0000256" key="3">
    <source>
        <dbReference type="ARBA" id="ARBA00012970"/>
    </source>
</evidence>
<dbReference type="InterPro" id="IPR036343">
    <property type="entry name" value="GluRdtase_N_sf"/>
</dbReference>
<dbReference type="NCBIfam" id="NF000744">
    <property type="entry name" value="PRK00045.1-3"/>
    <property type="match status" value="1"/>
</dbReference>
<protein>
    <recommendedName>
        <fullName evidence="3">glutamyl-tRNA reductase</fullName>
        <ecNumber evidence="3">1.2.1.70</ecNumber>
    </recommendedName>
</protein>
<proteinExistence type="inferred from homology"/>
<organism evidence="12">
    <name type="scientific">freshwater metagenome</name>
    <dbReference type="NCBI Taxonomy" id="449393"/>
    <lineage>
        <taxon>unclassified sequences</taxon>
        <taxon>metagenomes</taxon>
        <taxon>ecological metagenomes</taxon>
    </lineage>
</organism>
<evidence type="ECO:0000256" key="7">
    <source>
        <dbReference type="ARBA" id="ARBA00047464"/>
    </source>
</evidence>
<dbReference type="AlphaFoldDB" id="A0A6J7IKG7"/>
<evidence type="ECO:0000256" key="2">
    <source>
        <dbReference type="ARBA" id="ARBA00005916"/>
    </source>
</evidence>
<evidence type="ECO:0000256" key="4">
    <source>
        <dbReference type="ARBA" id="ARBA00022857"/>
    </source>
</evidence>
<dbReference type="SUPFAM" id="SSF69742">
    <property type="entry name" value="Glutamyl tRNA-reductase catalytic, N-terminal domain"/>
    <property type="match status" value="1"/>
</dbReference>
<dbReference type="EMBL" id="CAFBND010000012">
    <property type="protein sequence ID" value="CAB4931708.1"/>
    <property type="molecule type" value="Genomic_DNA"/>
</dbReference>
<accession>A0A6J7IKG7</accession>
<evidence type="ECO:0000259" key="9">
    <source>
        <dbReference type="Pfam" id="PF01488"/>
    </source>
</evidence>
<dbReference type="PANTHER" id="PTHR43013:SF1">
    <property type="entry name" value="GLUTAMYL-TRNA REDUCTASE"/>
    <property type="match status" value="1"/>
</dbReference>
<evidence type="ECO:0000313" key="13">
    <source>
        <dbReference type="EMBL" id="CAB5017614.1"/>
    </source>
</evidence>
<dbReference type="InterPro" id="IPR018214">
    <property type="entry name" value="GluRdtase_CS"/>
</dbReference>
<comment type="catalytic activity">
    <reaction evidence="7">
        <text>(S)-4-amino-5-oxopentanoate + tRNA(Glu) + NADP(+) = L-glutamyl-tRNA(Glu) + NADPH + H(+)</text>
        <dbReference type="Rhea" id="RHEA:12344"/>
        <dbReference type="Rhea" id="RHEA-COMP:9663"/>
        <dbReference type="Rhea" id="RHEA-COMP:9680"/>
        <dbReference type="ChEBI" id="CHEBI:15378"/>
        <dbReference type="ChEBI" id="CHEBI:57501"/>
        <dbReference type="ChEBI" id="CHEBI:57783"/>
        <dbReference type="ChEBI" id="CHEBI:58349"/>
        <dbReference type="ChEBI" id="CHEBI:78442"/>
        <dbReference type="ChEBI" id="CHEBI:78520"/>
        <dbReference type="EC" id="1.2.1.70"/>
    </reaction>
</comment>
<sequence length="460" mass="48611">MTLLVVGISHRTAPVSLLDRIALLDPAAERLQVDLLASPHVAESLVLSTCNRVEIYAEVSKFHGGVVDVTEILAKATGVPREELTPHLYVRYEDRAVQHMFEVTSGLDSMVVGEQQILGQVRGALKSAQDAATAGRSINDLAQAALRVGKRVHHDTGIDRAGVSIVSVALDLAAQRFGGTLVGRAALVVGAGAMSSLAATVLARLGVTEILIANRTRANGERLAALVGGRAIELSSLPDHLATVDVVVSCTGSTGLVLTADDVSVARSMNSAELVVVDLALPRDTEESIGDLPGVTRLDLGSLIDVPGAHASERDVELARAIVTDEVRAHLAAMAAQRVEPIVVSLRARADRVVEAELQRLRLRLPGIDDADADEVARSLRRAVSTLLHTPTVRMKELAADPDGARYATALHRLFDLDPEAIEALTAADEASSVVAGRDDPLTSDLVPDPTYDQLLEGLT</sequence>
<dbReference type="PIRSF" id="PIRSF000445">
    <property type="entry name" value="4pyrrol_synth_GluRdtase"/>
    <property type="match status" value="1"/>
</dbReference>
<dbReference type="InterPro" id="IPR006151">
    <property type="entry name" value="Shikm_DH/Glu-tRNA_Rdtase"/>
</dbReference>
<comment type="pathway">
    <text evidence="1">Porphyrin-containing compound metabolism; protoporphyrin-IX biosynthesis; 5-aminolevulinate from L-glutamyl-tRNA(Glu): step 1/2.</text>
</comment>
<dbReference type="PROSITE" id="PS00747">
    <property type="entry name" value="GLUTR"/>
    <property type="match status" value="1"/>
</dbReference>
<dbReference type="UniPathway" id="UPA00251">
    <property type="reaction ID" value="UER00316"/>
</dbReference>
<dbReference type="Pfam" id="PF00745">
    <property type="entry name" value="GlutR_dimer"/>
    <property type="match status" value="1"/>
</dbReference>
<dbReference type="HAMAP" id="MF_00087">
    <property type="entry name" value="Glu_tRNA_reductase"/>
    <property type="match status" value="1"/>
</dbReference>
<dbReference type="InterPro" id="IPR036291">
    <property type="entry name" value="NAD(P)-bd_dom_sf"/>
</dbReference>
<dbReference type="Pfam" id="PF05201">
    <property type="entry name" value="GlutR_N"/>
    <property type="match status" value="1"/>
</dbReference>
<evidence type="ECO:0000313" key="12">
    <source>
        <dbReference type="EMBL" id="CAB4931708.1"/>
    </source>
</evidence>
<comment type="similarity">
    <text evidence="2">Belongs to the glutamyl-tRNA reductase family.</text>
</comment>
<dbReference type="SUPFAM" id="SSF51735">
    <property type="entry name" value="NAD(P)-binding Rossmann-fold domains"/>
    <property type="match status" value="1"/>
</dbReference>
<evidence type="ECO:0000313" key="11">
    <source>
        <dbReference type="EMBL" id="CAB4848542.1"/>
    </source>
</evidence>
<dbReference type="InterPro" id="IPR015895">
    <property type="entry name" value="4pyrrol_synth_GluRdtase_N"/>
</dbReference>
<dbReference type="GO" id="GO:0050661">
    <property type="term" value="F:NADP binding"/>
    <property type="evidence" value="ECO:0007669"/>
    <property type="project" value="InterPro"/>
</dbReference>
<gene>
    <name evidence="11" type="ORF">UFOPK3268_00625</name>
    <name evidence="12" type="ORF">UFOPK3752_00471</name>
    <name evidence="13" type="ORF">UFOPK4150_00041</name>
</gene>
<feature type="domain" description="Quinate/shikimate 5-dehydrogenase/glutamyl-tRNA reductase" evidence="9">
    <location>
        <begin position="172"/>
        <end position="300"/>
    </location>
</feature>
<dbReference type="Gene3D" id="3.30.460.30">
    <property type="entry name" value="Glutamyl-tRNA reductase, N-terminal domain"/>
    <property type="match status" value="1"/>
</dbReference>
<evidence type="ECO:0000259" key="8">
    <source>
        <dbReference type="Pfam" id="PF00745"/>
    </source>
</evidence>
<dbReference type="EC" id="1.2.1.70" evidence="3"/>
<dbReference type="Gene3D" id="3.40.50.720">
    <property type="entry name" value="NAD(P)-binding Rossmann-like Domain"/>
    <property type="match status" value="1"/>
</dbReference>
<evidence type="ECO:0000256" key="5">
    <source>
        <dbReference type="ARBA" id="ARBA00023002"/>
    </source>
</evidence>